<proteinExistence type="predicted"/>
<organism evidence="4 5">
    <name type="scientific">Tectimicrobiota bacterium</name>
    <dbReference type="NCBI Taxonomy" id="2528274"/>
    <lineage>
        <taxon>Bacteria</taxon>
        <taxon>Pseudomonadati</taxon>
        <taxon>Nitrospinota/Tectimicrobiota group</taxon>
        <taxon>Candidatus Tectimicrobiota</taxon>
    </lineage>
</organism>
<dbReference type="GO" id="GO:0005976">
    <property type="term" value="P:polysaccharide metabolic process"/>
    <property type="evidence" value="ECO:0007669"/>
    <property type="project" value="TreeGrafter"/>
</dbReference>
<feature type="active site" description="Charge relay system" evidence="1">
    <location>
        <position position="287"/>
    </location>
</feature>
<evidence type="ECO:0000313" key="4">
    <source>
        <dbReference type="EMBL" id="MBM3223710.1"/>
    </source>
</evidence>
<dbReference type="InterPro" id="IPR039069">
    <property type="entry name" value="CE7"/>
</dbReference>
<protein>
    <submittedName>
        <fullName evidence="4">Acetylxylan esterase</fullName>
    </submittedName>
</protein>
<dbReference type="EMBL" id="VGLS01000186">
    <property type="protein sequence ID" value="MBM3223710.1"/>
    <property type="molecule type" value="Genomic_DNA"/>
</dbReference>
<dbReference type="PANTHER" id="PTHR40111">
    <property type="entry name" value="CEPHALOSPORIN-C DEACETYLASE"/>
    <property type="match status" value="1"/>
</dbReference>
<dbReference type="PANTHER" id="PTHR40111:SF1">
    <property type="entry name" value="CEPHALOSPORIN-C DEACETYLASE"/>
    <property type="match status" value="1"/>
</dbReference>
<feature type="active site" description="Charge relay system" evidence="1">
    <location>
        <position position="257"/>
    </location>
</feature>
<comment type="caution">
    <text evidence="4">The sequence shown here is derived from an EMBL/GenBank/DDBJ whole genome shotgun (WGS) entry which is preliminary data.</text>
</comment>
<feature type="domain" description="Acetyl xylan esterase" evidence="3">
    <location>
        <begin position="7"/>
        <end position="292"/>
    </location>
</feature>
<evidence type="ECO:0000259" key="3">
    <source>
        <dbReference type="Pfam" id="PF05448"/>
    </source>
</evidence>
<dbReference type="InterPro" id="IPR029058">
    <property type="entry name" value="AB_hydrolase_fold"/>
</dbReference>
<dbReference type="InterPro" id="IPR008391">
    <property type="entry name" value="AXE1_dom"/>
</dbReference>
<sequence length="310" mass="34675">MPKPVAEDYQSRPQKPDDFDAFWEGVQHQAAAIPLEPAFVPDPLRSSAEIEVFQVFYTSLDQVRVAAWYCRPTRRSARTPAILYTPGYQMDPPIPKEWAAKGYCALSVAPRGKLRSMQQFNPGYPNLLTYNITDRHTYAYRGFYMDAWRGIDVLLACPEVDPERLGVTGTSQGGGLTITTAAMRSEVRAAAAGAPYLCGYMDAIALTHTYPYEEINDYIRAHPASRQAVESTLAYFDGINFADRITCPIIVNIGLQDNVCPPETGYALFRNIRSADKRLYAYDGHGHDAGRVRHAPIVDRFFAQHLLSGR</sequence>
<dbReference type="SUPFAM" id="SSF53474">
    <property type="entry name" value="alpha/beta-Hydrolases"/>
    <property type="match status" value="1"/>
</dbReference>
<dbReference type="GO" id="GO:0052689">
    <property type="term" value="F:carboxylic ester hydrolase activity"/>
    <property type="evidence" value="ECO:0007669"/>
    <property type="project" value="TreeGrafter"/>
</dbReference>
<evidence type="ECO:0000256" key="1">
    <source>
        <dbReference type="PIRSR" id="PIRSR639069-1"/>
    </source>
</evidence>
<name>A0A938B3G0_UNCTE</name>
<feature type="binding site" evidence="2">
    <location>
        <position position="88"/>
    </location>
    <ligand>
        <name>substrate</name>
    </ligand>
</feature>
<accession>A0A938B3G0</accession>
<dbReference type="Proteomes" id="UP000712673">
    <property type="component" value="Unassembled WGS sequence"/>
</dbReference>
<feature type="active site" description="Nucleophile" evidence="1">
    <location>
        <position position="171"/>
    </location>
</feature>
<dbReference type="Pfam" id="PF05448">
    <property type="entry name" value="AXE1"/>
    <property type="match status" value="1"/>
</dbReference>
<evidence type="ECO:0000256" key="2">
    <source>
        <dbReference type="PIRSR" id="PIRSR639069-2"/>
    </source>
</evidence>
<evidence type="ECO:0000313" key="5">
    <source>
        <dbReference type="Proteomes" id="UP000712673"/>
    </source>
</evidence>
<reference evidence="4" key="1">
    <citation type="submission" date="2019-03" db="EMBL/GenBank/DDBJ databases">
        <title>Lake Tanganyika Metagenome-Assembled Genomes (MAGs).</title>
        <authorList>
            <person name="Tran P."/>
        </authorList>
    </citation>
    <scope>NUCLEOTIDE SEQUENCE</scope>
    <source>
        <strain evidence="4">K_DeepCast_65m_m2_066</strain>
    </source>
</reference>
<dbReference type="Gene3D" id="3.40.50.1820">
    <property type="entry name" value="alpha/beta hydrolase"/>
    <property type="match status" value="1"/>
</dbReference>
<gene>
    <name evidence="4" type="ORF">FJZ47_07930</name>
</gene>
<dbReference type="AlphaFoldDB" id="A0A938B3G0"/>